<organism evidence="1 2">
    <name type="scientific">Cylicostephanus goldi</name>
    <name type="common">Nematode worm</name>
    <dbReference type="NCBI Taxonomy" id="71465"/>
    <lineage>
        <taxon>Eukaryota</taxon>
        <taxon>Metazoa</taxon>
        <taxon>Ecdysozoa</taxon>
        <taxon>Nematoda</taxon>
        <taxon>Chromadorea</taxon>
        <taxon>Rhabditida</taxon>
        <taxon>Rhabditina</taxon>
        <taxon>Rhabditomorpha</taxon>
        <taxon>Strongyloidea</taxon>
        <taxon>Strongylidae</taxon>
        <taxon>Cylicostephanus</taxon>
    </lineage>
</organism>
<evidence type="ECO:0000313" key="1">
    <source>
        <dbReference type="EMBL" id="VDK57032.1"/>
    </source>
</evidence>
<dbReference type="GO" id="GO:0005615">
    <property type="term" value="C:extracellular space"/>
    <property type="evidence" value="ECO:0007669"/>
    <property type="project" value="TreeGrafter"/>
</dbReference>
<name>A0A3P6R2G2_CYLGO</name>
<reference evidence="1 2" key="1">
    <citation type="submission" date="2018-11" db="EMBL/GenBank/DDBJ databases">
        <authorList>
            <consortium name="Pathogen Informatics"/>
        </authorList>
    </citation>
    <scope>NUCLEOTIDE SEQUENCE [LARGE SCALE GENOMIC DNA]</scope>
</reference>
<accession>A0A3P6R2G2</accession>
<dbReference type="PANTHER" id="PTHR10974:SF6">
    <property type="entry name" value="PROTEIN CBG19234"/>
    <property type="match status" value="1"/>
</dbReference>
<dbReference type="OrthoDB" id="413313at2759"/>
<dbReference type="Proteomes" id="UP000271889">
    <property type="component" value="Unassembled WGS sequence"/>
</dbReference>
<protein>
    <submittedName>
        <fullName evidence="1">Uncharacterized protein</fullName>
    </submittedName>
</protein>
<dbReference type="EMBL" id="UYRV01009955">
    <property type="protein sequence ID" value="VDK57032.1"/>
    <property type="molecule type" value="Genomic_DNA"/>
</dbReference>
<keyword evidence="2" id="KW-1185">Reference proteome</keyword>
<dbReference type="AlphaFoldDB" id="A0A3P6R2G2"/>
<evidence type="ECO:0000313" key="2">
    <source>
        <dbReference type="Proteomes" id="UP000271889"/>
    </source>
</evidence>
<sequence>MMQQHFSKTCTTYQILKPNAWVKCYSKTAKMCCLFMYGKVVKHTIFKIDSSDTNLKETAIIGPIHHAKMVTNINEDTSTSGVALRINTKMCVTSDLHSSQRALDKGVSVIMGDHGNRIGQVQYTYNGRIEERMPLMAIRLPPDFKRYYPREYANFLNNKWKLTRVFIIVQDCLA</sequence>
<gene>
    <name evidence="1" type="ORF">CGOC_LOCUS3841</name>
</gene>
<dbReference type="InterPro" id="IPR004245">
    <property type="entry name" value="DUF229"/>
</dbReference>
<proteinExistence type="predicted"/>
<dbReference type="PANTHER" id="PTHR10974">
    <property type="entry name" value="FI08016P-RELATED"/>
    <property type="match status" value="1"/>
</dbReference>
<dbReference type="Pfam" id="PF02995">
    <property type="entry name" value="DUF229"/>
    <property type="match status" value="1"/>
</dbReference>